<keyword evidence="2" id="KW-1185">Reference proteome</keyword>
<dbReference type="AlphaFoldDB" id="A0A0P1BS22"/>
<name>A0A0P1BS22_9BASI</name>
<proteinExistence type="predicted"/>
<sequence length="249" mass="28165">MDPFFEFIHEDALAPSSNEDISVNSQSNSTFFGWTESSCNEAFDEVLSRAIWSIPRQMGADQSRWSEFGVEGLEPQVITPFGTQGEQACNNLCIAPPLTVGEQPGDEQSEPKSPGLPETQVICPGIEVIIDSGHGSTMDEATPEPEIEWLEGLNLLPKVCHVIGHQVITKKNRTFLRYKVTYEQPVLCPENEQVWLPDTAAHPGLEVAAWKYFKFSKKPRMTKATAMRIQRKIYYTNRKYLCRAMYKPY</sequence>
<protein>
    <submittedName>
        <fullName evidence="1">Uncharacterized protein</fullName>
    </submittedName>
</protein>
<dbReference type="Proteomes" id="UP000054845">
    <property type="component" value="Unassembled WGS sequence"/>
</dbReference>
<organism evidence="1 2">
    <name type="scientific">Ceraceosorus bombacis</name>
    <dbReference type="NCBI Taxonomy" id="401625"/>
    <lineage>
        <taxon>Eukaryota</taxon>
        <taxon>Fungi</taxon>
        <taxon>Dikarya</taxon>
        <taxon>Basidiomycota</taxon>
        <taxon>Ustilaginomycotina</taxon>
        <taxon>Exobasidiomycetes</taxon>
        <taxon>Ceraceosorales</taxon>
        <taxon>Ceraceosoraceae</taxon>
        <taxon>Ceraceosorus</taxon>
    </lineage>
</organism>
<dbReference type="EMBL" id="CCYA01000277">
    <property type="protein sequence ID" value="CEH19116.1"/>
    <property type="molecule type" value="Genomic_DNA"/>
</dbReference>
<accession>A0A0P1BS22</accession>
<evidence type="ECO:0000313" key="1">
    <source>
        <dbReference type="EMBL" id="CEH19116.1"/>
    </source>
</evidence>
<evidence type="ECO:0000313" key="2">
    <source>
        <dbReference type="Proteomes" id="UP000054845"/>
    </source>
</evidence>
<reference evidence="1 2" key="1">
    <citation type="submission" date="2014-09" db="EMBL/GenBank/DDBJ databases">
        <authorList>
            <person name="Magalhaes I.L.F."/>
            <person name="Oliveira U."/>
            <person name="Santos F.R."/>
            <person name="Vidigal T.H.D.A."/>
            <person name="Brescovit A.D."/>
            <person name="Santos A.J."/>
        </authorList>
    </citation>
    <scope>NUCLEOTIDE SEQUENCE [LARGE SCALE GENOMIC DNA]</scope>
</reference>